<organism evidence="2 3">
    <name type="scientific">Aureibacter tunicatorum</name>
    <dbReference type="NCBI Taxonomy" id="866807"/>
    <lineage>
        <taxon>Bacteria</taxon>
        <taxon>Pseudomonadati</taxon>
        <taxon>Bacteroidota</taxon>
        <taxon>Cytophagia</taxon>
        <taxon>Cytophagales</taxon>
        <taxon>Persicobacteraceae</taxon>
        <taxon>Aureibacter</taxon>
    </lineage>
</organism>
<dbReference type="GO" id="GO:0005886">
    <property type="term" value="C:plasma membrane"/>
    <property type="evidence" value="ECO:0007669"/>
    <property type="project" value="TreeGrafter"/>
</dbReference>
<accession>A0AAE3XL24</accession>
<keyword evidence="1" id="KW-0812">Transmembrane</keyword>
<sequence length="129" mass="14395">MKTNIKQSIQIALGCFCVVLAIFGIILPGLPTTPFLLVAAWLFVRSSPKLHKRLISNKYLGPYILKYESRKGLTIKEKAKICTIIIGMSSLSAYFMNNFYIQIIIGVLCLTGVLVVSTWVKTIQAEAKR</sequence>
<comment type="caution">
    <text evidence="2">The sequence shown here is derived from an EMBL/GenBank/DDBJ whole genome shotgun (WGS) entry which is preliminary data.</text>
</comment>
<gene>
    <name evidence="2" type="ORF">HNQ88_002874</name>
</gene>
<protein>
    <recommendedName>
        <fullName evidence="4">DUF454 domain-containing protein</fullName>
    </recommendedName>
</protein>
<dbReference type="PANTHER" id="PTHR35813">
    <property type="entry name" value="INNER MEMBRANE PROTEIN YBAN"/>
    <property type="match status" value="1"/>
</dbReference>
<keyword evidence="3" id="KW-1185">Reference proteome</keyword>
<dbReference type="Proteomes" id="UP001185092">
    <property type="component" value="Unassembled WGS sequence"/>
</dbReference>
<evidence type="ECO:0008006" key="4">
    <source>
        <dbReference type="Google" id="ProtNLM"/>
    </source>
</evidence>
<feature type="transmembrane region" description="Helical" evidence="1">
    <location>
        <begin position="99"/>
        <end position="120"/>
    </location>
</feature>
<dbReference type="EMBL" id="JAVDQD010000003">
    <property type="protein sequence ID" value="MDR6239826.1"/>
    <property type="molecule type" value="Genomic_DNA"/>
</dbReference>
<dbReference type="InterPro" id="IPR007401">
    <property type="entry name" value="DUF454"/>
</dbReference>
<proteinExistence type="predicted"/>
<dbReference type="PANTHER" id="PTHR35813:SF1">
    <property type="entry name" value="INNER MEMBRANE PROTEIN YBAN"/>
    <property type="match status" value="1"/>
</dbReference>
<dbReference type="AlphaFoldDB" id="A0AAE3XL24"/>
<dbReference type="RefSeq" id="WP_309939617.1">
    <property type="nucleotide sequence ID" value="NZ_AP025305.1"/>
</dbReference>
<name>A0AAE3XL24_9BACT</name>
<reference evidence="2" key="1">
    <citation type="submission" date="2023-07" db="EMBL/GenBank/DDBJ databases">
        <title>Genomic Encyclopedia of Type Strains, Phase IV (KMG-IV): sequencing the most valuable type-strain genomes for metagenomic binning, comparative biology and taxonomic classification.</title>
        <authorList>
            <person name="Goeker M."/>
        </authorList>
    </citation>
    <scope>NUCLEOTIDE SEQUENCE</scope>
    <source>
        <strain evidence="2">DSM 26174</strain>
    </source>
</reference>
<dbReference type="Pfam" id="PF04304">
    <property type="entry name" value="DUF454"/>
    <property type="match status" value="1"/>
</dbReference>
<dbReference type="PIRSF" id="PIRSF016789">
    <property type="entry name" value="DUF454"/>
    <property type="match status" value="1"/>
</dbReference>
<evidence type="ECO:0000313" key="2">
    <source>
        <dbReference type="EMBL" id="MDR6239826.1"/>
    </source>
</evidence>
<evidence type="ECO:0000256" key="1">
    <source>
        <dbReference type="SAM" id="Phobius"/>
    </source>
</evidence>
<keyword evidence="1" id="KW-0472">Membrane</keyword>
<feature type="transmembrane region" description="Helical" evidence="1">
    <location>
        <begin position="12"/>
        <end position="44"/>
    </location>
</feature>
<evidence type="ECO:0000313" key="3">
    <source>
        <dbReference type="Proteomes" id="UP001185092"/>
    </source>
</evidence>
<keyword evidence="1" id="KW-1133">Transmembrane helix</keyword>